<feature type="domain" description="Mycothiol-dependent maleylpyruvate isomerase metal-binding" evidence="1">
    <location>
        <begin position="15"/>
        <end position="146"/>
    </location>
</feature>
<dbReference type="SUPFAM" id="SSF109854">
    <property type="entry name" value="DinB/YfiT-like putative metalloenzymes"/>
    <property type="match status" value="1"/>
</dbReference>
<dbReference type="AlphaFoldDB" id="A0A3A4K8D1"/>
<dbReference type="Pfam" id="PF11716">
    <property type="entry name" value="MDMPI_N"/>
    <property type="match status" value="1"/>
</dbReference>
<accession>A0A3A4K8D1</accession>
<evidence type="ECO:0000313" key="3">
    <source>
        <dbReference type="Proteomes" id="UP000266677"/>
    </source>
</evidence>
<evidence type="ECO:0000259" key="1">
    <source>
        <dbReference type="Pfam" id="PF11716"/>
    </source>
</evidence>
<dbReference type="NCBIfam" id="TIGR03083">
    <property type="entry name" value="maleylpyruvate isomerase family mycothiol-dependent enzyme"/>
    <property type="match status" value="1"/>
</dbReference>
<evidence type="ECO:0000313" key="2">
    <source>
        <dbReference type="EMBL" id="RJO73832.1"/>
    </source>
</evidence>
<proteinExistence type="predicted"/>
<gene>
    <name evidence="2" type="ORF">D5S18_20770</name>
</gene>
<dbReference type="Proteomes" id="UP000266677">
    <property type="component" value="Unassembled WGS sequence"/>
</dbReference>
<comment type="caution">
    <text evidence="2">The sequence shown here is derived from an EMBL/GenBank/DDBJ whole genome shotgun (WGS) entry which is preliminary data.</text>
</comment>
<sequence>MGAESRSVDTIELLGRAVDQLGTVIADIRPEQADLPTPCADWDVRALAQHVIGLDLRNFLVSARGERPDWQEPADPLGPDWSADYAAASAPLLPVWRAADLDGPLRSSLDQQIAELTAHSWDLARATNQPTPLDPALAEHSLAWARTALLPEYRGAGMGFGPEVPVAADAPVYDRLAAWFGRNPAWPF</sequence>
<dbReference type="GO" id="GO:0046872">
    <property type="term" value="F:metal ion binding"/>
    <property type="evidence" value="ECO:0007669"/>
    <property type="project" value="InterPro"/>
</dbReference>
<dbReference type="InterPro" id="IPR024344">
    <property type="entry name" value="MDMPI_metal-binding"/>
</dbReference>
<organism evidence="2 3">
    <name type="scientific">Nocardia panacis</name>
    <dbReference type="NCBI Taxonomy" id="2340916"/>
    <lineage>
        <taxon>Bacteria</taxon>
        <taxon>Bacillati</taxon>
        <taxon>Actinomycetota</taxon>
        <taxon>Actinomycetes</taxon>
        <taxon>Mycobacteriales</taxon>
        <taxon>Nocardiaceae</taxon>
        <taxon>Nocardia</taxon>
    </lineage>
</organism>
<dbReference type="Gene3D" id="1.20.120.450">
    <property type="entry name" value="dinb family like domain"/>
    <property type="match status" value="1"/>
</dbReference>
<name>A0A3A4K8D1_9NOCA</name>
<dbReference type="InterPro" id="IPR017517">
    <property type="entry name" value="Maleyloyr_isom"/>
</dbReference>
<dbReference type="InterPro" id="IPR034660">
    <property type="entry name" value="DinB/YfiT-like"/>
</dbReference>
<reference evidence="2 3" key="1">
    <citation type="submission" date="2018-09" db="EMBL/GenBank/DDBJ databases">
        <title>YIM PH21274 draft genome.</title>
        <authorList>
            <person name="Miao C."/>
        </authorList>
    </citation>
    <scope>NUCLEOTIDE SEQUENCE [LARGE SCALE GENOMIC DNA]</scope>
    <source>
        <strain evidence="2 3">YIM PH 21724</strain>
    </source>
</reference>
<dbReference type="OrthoDB" id="5185819at2"/>
<dbReference type="InterPro" id="IPR017520">
    <property type="entry name" value="CHP03086"/>
</dbReference>
<keyword evidence="3" id="KW-1185">Reference proteome</keyword>
<dbReference type="EMBL" id="QZFU01000023">
    <property type="protein sequence ID" value="RJO73832.1"/>
    <property type="molecule type" value="Genomic_DNA"/>
</dbReference>
<protein>
    <submittedName>
        <fullName evidence="2">TIGR03086 family protein</fullName>
    </submittedName>
</protein>
<dbReference type="NCBIfam" id="TIGR03086">
    <property type="entry name" value="TIGR03086 family metal-binding protein"/>
    <property type="match status" value="1"/>
</dbReference>